<proteinExistence type="predicted"/>
<evidence type="ECO:0000313" key="1">
    <source>
        <dbReference type="EnsemblPlants" id="AVESA.00010b.r2.4AG0639190.1.CDS"/>
    </source>
</evidence>
<keyword evidence="2" id="KW-1185">Reference proteome</keyword>
<organism evidence="1 2">
    <name type="scientific">Avena sativa</name>
    <name type="common">Oat</name>
    <dbReference type="NCBI Taxonomy" id="4498"/>
    <lineage>
        <taxon>Eukaryota</taxon>
        <taxon>Viridiplantae</taxon>
        <taxon>Streptophyta</taxon>
        <taxon>Embryophyta</taxon>
        <taxon>Tracheophyta</taxon>
        <taxon>Spermatophyta</taxon>
        <taxon>Magnoliopsida</taxon>
        <taxon>Liliopsida</taxon>
        <taxon>Poales</taxon>
        <taxon>Poaceae</taxon>
        <taxon>BOP clade</taxon>
        <taxon>Pooideae</taxon>
        <taxon>Poodae</taxon>
        <taxon>Poeae</taxon>
        <taxon>Poeae Chloroplast Group 1 (Aveneae type)</taxon>
        <taxon>Aveninae</taxon>
        <taxon>Avena</taxon>
    </lineage>
</organism>
<reference evidence="1" key="1">
    <citation type="submission" date="2021-05" db="EMBL/GenBank/DDBJ databases">
        <authorList>
            <person name="Scholz U."/>
            <person name="Mascher M."/>
            <person name="Fiebig A."/>
        </authorList>
    </citation>
    <scope>NUCLEOTIDE SEQUENCE [LARGE SCALE GENOMIC DNA]</scope>
</reference>
<evidence type="ECO:0000313" key="2">
    <source>
        <dbReference type="Proteomes" id="UP001732700"/>
    </source>
</evidence>
<protein>
    <submittedName>
        <fullName evidence="1">Uncharacterized protein</fullName>
    </submittedName>
</protein>
<dbReference type="EnsemblPlants" id="AVESA.00010b.r2.4AG0639190.1">
    <property type="protein sequence ID" value="AVESA.00010b.r2.4AG0639190.1.CDS"/>
    <property type="gene ID" value="AVESA.00010b.r2.4AG0639190"/>
</dbReference>
<reference evidence="1" key="2">
    <citation type="submission" date="2025-09" db="UniProtKB">
        <authorList>
            <consortium name="EnsemblPlants"/>
        </authorList>
    </citation>
    <scope>IDENTIFICATION</scope>
</reference>
<dbReference type="Proteomes" id="UP001732700">
    <property type="component" value="Chromosome 4A"/>
</dbReference>
<accession>A0ACD5WKG6</accession>
<sequence>MFRKAHVTGESAAIAGEEEETGNEAPIMLDDDNCGQASSKKTGKRKHVEKDFFSAYNNALNTIVSRHTDGSSCSKGDEVPTMKEFLGMVRDCGVLEGTAIMYTAGKLAMNKDQREVFAAFATTEGRLDWLQRTHDEMNKWMMVTMIVSTN</sequence>
<name>A0ACD5WKG6_AVESA</name>